<evidence type="ECO:0000313" key="2">
    <source>
        <dbReference type="Proteomes" id="UP000018144"/>
    </source>
</evidence>
<keyword evidence="2" id="KW-1185">Reference proteome</keyword>
<sequence length="35" mass="4114">MLIQRHSRIAQRSLHAIVRISMFITRGCIIPPIWV</sequence>
<dbReference type="Proteomes" id="UP000018144">
    <property type="component" value="Unassembled WGS sequence"/>
</dbReference>
<protein>
    <submittedName>
        <fullName evidence="1">Uncharacterized protein</fullName>
    </submittedName>
</protein>
<evidence type="ECO:0000313" key="1">
    <source>
        <dbReference type="EMBL" id="CCX12583.1"/>
    </source>
</evidence>
<proteinExistence type="predicted"/>
<name>U4LJF0_PYROM</name>
<dbReference type="AlphaFoldDB" id="U4LJF0"/>
<dbReference type="EMBL" id="HF935720">
    <property type="protein sequence ID" value="CCX12583.1"/>
    <property type="molecule type" value="Genomic_DNA"/>
</dbReference>
<reference evidence="1 2" key="1">
    <citation type="journal article" date="2013" name="PLoS Genet.">
        <title>The genome and development-dependent transcriptomes of Pyronema confluens: a window into fungal evolution.</title>
        <authorList>
            <person name="Traeger S."/>
            <person name="Altegoer F."/>
            <person name="Freitag M."/>
            <person name="Gabaldon T."/>
            <person name="Kempken F."/>
            <person name="Kumar A."/>
            <person name="Marcet-Houben M."/>
            <person name="Poggeler S."/>
            <person name="Stajich J.E."/>
            <person name="Nowrousian M."/>
        </authorList>
    </citation>
    <scope>NUCLEOTIDE SEQUENCE [LARGE SCALE GENOMIC DNA]</scope>
    <source>
        <strain evidence="2">CBS 100304</strain>
        <tissue evidence="1">Vegetative mycelium</tissue>
    </source>
</reference>
<gene>
    <name evidence="1" type="ORF">PCON_12177</name>
</gene>
<accession>U4LJF0</accession>
<organism evidence="1 2">
    <name type="scientific">Pyronema omphalodes (strain CBS 100304)</name>
    <name type="common">Pyronema confluens</name>
    <dbReference type="NCBI Taxonomy" id="1076935"/>
    <lineage>
        <taxon>Eukaryota</taxon>
        <taxon>Fungi</taxon>
        <taxon>Dikarya</taxon>
        <taxon>Ascomycota</taxon>
        <taxon>Pezizomycotina</taxon>
        <taxon>Pezizomycetes</taxon>
        <taxon>Pezizales</taxon>
        <taxon>Pyronemataceae</taxon>
        <taxon>Pyronema</taxon>
    </lineage>
</organism>